<evidence type="ECO:0000256" key="3">
    <source>
        <dbReference type="ARBA" id="ARBA00022729"/>
    </source>
</evidence>
<evidence type="ECO:0000256" key="5">
    <source>
        <dbReference type="ARBA" id="ARBA00023139"/>
    </source>
</evidence>
<keyword evidence="3" id="KW-0732">Signal</keyword>
<comment type="caution">
    <text evidence="8">The sequence shown here is derived from an EMBL/GenBank/DDBJ whole genome shotgun (WGS) entry which is preliminary data.</text>
</comment>
<dbReference type="Pfam" id="PF08842">
    <property type="entry name" value="Mfa2"/>
    <property type="match status" value="1"/>
</dbReference>
<sequence length="308" mass="33242">MDKMDIHKKYDANKKTKWVGKGRWLIFALAIFQLAGCVKDDLYNTPHPDKGAVQVTTDWTGRSSDAVVPDSYILRMDGKEQTVNDETNAFKSLFLPGTQNLLAYHQAEGITISGTTATVNMLEDGTLNPMPGFLFSASKELTIQKDDTLKVTLPMMQRIRTLVLTLKLNPGDEQRIASTAATLTGIAPAVDLATGAIISTGAKTILPAFAPGTDDGKTRATGQPVLSATMRLLGMVAGAQQMLTLEITLTNGDVQTFTTDLTEALKNFGGDKMEPLELDATLELPVDGNYNGEISGWDVKDDITIDAD</sequence>
<name>A0A853PNM3_BACFG</name>
<organism evidence="8 9">
    <name type="scientific">Bacteroides fragilis</name>
    <dbReference type="NCBI Taxonomy" id="817"/>
    <lineage>
        <taxon>Bacteria</taxon>
        <taxon>Pseudomonadati</taxon>
        <taxon>Bacteroidota</taxon>
        <taxon>Bacteroidia</taxon>
        <taxon>Bacteroidales</taxon>
        <taxon>Bacteroidaceae</taxon>
        <taxon>Bacteroides</taxon>
    </lineage>
</organism>
<evidence type="ECO:0000256" key="4">
    <source>
        <dbReference type="ARBA" id="ARBA00023136"/>
    </source>
</evidence>
<evidence type="ECO:0000256" key="1">
    <source>
        <dbReference type="ARBA" id="ARBA00004442"/>
    </source>
</evidence>
<dbReference type="AlphaFoldDB" id="A0A853PNM3"/>
<proteinExistence type="inferred from homology"/>
<dbReference type="EMBL" id="LIDT01000035">
    <property type="protein sequence ID" value="OCR29033.1"/>
    <property type="molecule type" value="Genomic_DNA"/>
</dbReference>
<protein>
    <recommendedName>
        <fullName evidence="10">FimB/Mfa2 family fimbrial subunit</fullName>
    </recommendedName>
</protein>
<evidence type="ECO:0000313" key="8">
    <source>
        <dbReference type="EMBL" id="OCR29033.1"/>
    </source>
</evidence>
<dbReference type="InterPro" id="IPR014941">
    <property type="entry name" value="FimB/Mfa2/Mfa3"/>
</dbReference>
<keyword evidence="5" id="KW-0564">Palmitate</keyword>
<keyword evidence="7" id="KW-0449">Lipoprotein</keyword>
<evidence type="ECO:0000256" key="6">
    <source>
        <dbReference type="ARBA" id="ARBA00023237"/>
    </source>
</evidence>
<dbReference type="RefSeq" id="WP_082197334.1">
    <property type="nucleotide sequence ID" value="NZ_LIDT01000035.1"/>
</dbReference>
<evidence type="ECO:0000256" key="7">
    <source>
        <dbReference type="ARBA" id="ARBA00023288"/>
    </source>
</evidence>
<accession>A0A853PNM3</accession>
<evidence type="ECO:0000313" key="9">
    <source>
        <dbReference type="Proteomes" id="UP000093197"/>
    </source>
</evidence>
<keyword evidence="4" id="KW-0472">Membrane</keyword>
<dbReference type="Proteomes" id="UP000093197">
    <property type="component" value="Unassembled WGS sequence"/>
</dbReference>
<comment type="similarity">
    <text evidence="2">Belongs to the bacteroidetes fimbrillin superfamily. FimB/Mfa2 family.</text>
</comment>
<evidence type="ECO:0008006" key="10">
    <source>
        <dbReference type="Google" id="ProtNLM"/>
    </source>
</evidence>
<gene>
    <name evidence="8" type="ORF">AC094_34620</name>
</gene>
<keyword evidence="6" id="KW-0998">Cell outer membrane</keyword>
<comment type="subcellular location">
    <subcellularLocation>
        <location evidence="1">Cell outer membrane</location>
    </subcellularLocation>
</comment>
<reference evidence="8 9" key="1">
    <citation type="journal article" date="2016" name="PLoS ONE">
        <title>Genomic Diversity of Enterotoxigenic Strains of Bacteroides fragilis.</title>
        <authorList>
            <person name="Pierce J.V."/>
            <person name="Bernstein H.D."/>
        </authorList>
    </citation>
    <scope>NUCLEOTIDE SEQUENCE [LARGE SCALE GENOMIC DNA]</scope>
    <source>
        <strain evidence="8 9">20793-3</strain>
    </source>
</reference>
<evidence type="ECO:0000256" key="2">
    <source>
        <dbReference type="ARBA" id="ARBA00007248"/>
    </source>
</evidence>
<dbReference type="GO" id="GO:0009279">
    <property type="term" value="C:cell outer membrane"/>
    <property type="evidence" value="ECO:0007669"/>
    <property type="project" value="UniProtKB-SubCell"/>
</dbReference>